<evidence type="ECO:0000256" key="9">
    <source>
        <dbReference type="ARBA" id="ARBA00031306"/>
    </source>
</evidence>
<evidence type="ECO:0000313" key="12">
    <source>
        <dbReference type="Proteomes" id="UP001501468"/>
    </source>
</evidence>
<evidence type="ECO:0000256" key="4">
    <source>
        <dbReference type="ARBA" id="ARBA00022630"/>
    </source>
</evidence>
<sequence length="317" mass="33024">MDTLSNAVADAVATGTFRAIGTTNSVLVTRPDVLADALDLAQRHLREVDRAVSRFRTDSEVSLLAARARRAPAEAFVSPTFAAYLQAALRVARLTGGLVDPTVGSALVAEGYDGDLDLVRSRHGFHQVRVAGVPHWHTVHLNVSARRVSVAPGTLLDLGASAKAYAADCIAALLAESLPGGFAVNLGGDVAVSGDLPEHGWAIGVEDASGATRQVVTSTGQAIATSSTQLRVWDTDDGPRHHIVDPRTGHTAPAVWSQVSCAAATCLEANAASTAAIVLGADAPDWLVRQGVPARLETCDGRVLTTPGWPDETRRAA</sequence>
<keyword evidence="8" id="KW-0460">Magnesium</keyword>
<dbReference type="PANTHER" id="PTHR30040">
    <property type="entry name" value="THIAMINE BIOSYNTHESIS LIPOPROTEIN APBE"/>
    <property type="match status" value="1"/>
</dbReference>
<keyword evidence="5 11" id="KW-0808">Transferase</keyword>
<name>A0ABP7CVA2_9MICO</name>
<protein>
    <recommendedName>
        <fullName evidence="3">FAD:protein FMN transferase</fullName>
        <ecNumber evidence="2">2.7.1.180</ecNumber>
    </recommendedName>
    <alternativeName>
        <fullName evidence="9">Flavin transferase</fullName>
    </alternativeName>
</protein>
<comment type="catalytic activity">
    <reaction evidence="10">
        <text>L-threonyl-[protein] + FAD = FMN-L-threonyl-[protein] + AMP + H(+)</text>
        <dbReference type="Rhea" id="RHEA:36847"/>
        <dbReference type="Rhea" id="RHEA-COMP:11060"/>
        <dbReference type="Rhea" id="RHEA-COMP:11061"/>
        <dbReference type="ChEBI" id="CHEBI:15378"/>
        <dbReference type="ChEBI" id="CHEBI:30013"/>
        <dbReference type="ChEBI" id="CHEBI:57692"/>
        <dbReference type="ChEBI" id="CHEBI:74257"/>
        <dbReference type="ChEBI" id="CHEBI:456215"/>
        <dbReference type="EC" id="2.7.1.180"/>
    </reaction>
</comment>
<comment type="cofactor">
    <cofactor evidence="1">
        <name>Mg(2+)</name>
        <dbReference type="ChEBI" id="CHEBI:18420"/>
    </cofactor>
</comment>
<proteinExistence type="predicted"/>
<evidence type="ECO:0000256" key="2">
    <source>
        <dbReference type="ARBA" id="ARBA00011955"/>
    </source>
</evidence>
<keyword evidence="4" id="KW-0285">Flavoprotein</keyword>
<dbReference type="SUPFAM" id="SSF143631">
    <property type="entry name" value="ApbE-like"/>
    <property type="match status" value="1"/>
</dbReference>
<evidence type="ECO:0000256" key="6">
    <source>
        <dbReference type="ARBA" id="ARBA00022723"/>
    </source>
</evidence>
<evidence type="ECO:0000313" key="11">
    <source>
        <dbReference type="EMBL" id="GAA3696819.1"/>
    </source>
</evidence>
<dbReference type="GO" id="GO:0016740">
    <property type="term" value="F:transferase activity"/>
    <property type="evidence" value="ECO:0007669"/>
    <property type="project" value="UniProtKB-KW"/>
</dbReference>
<dbReference type="EC" id="2.7.1.180" evidence="2"/>
<dbReference type="Gene3D" id="3.10.520.10">
    <property type="entry name" value="ApbE-like domains"/>
    <property type="match status" value="1"/>
</dbReference>
<evidence type="ECO:0000256" key="1">
    <source>
        <dbReference type="ARBA" id="ARBA00001946"/>
    </source>
</evidence>
<evidence type="ECO:0000256" key="5">
    <source>
        <dbReference type="ARBA" id="ARBA00022679"/>
    </source>
</evidence>
<dbReference type="RefSeq" id="WP_344942836.1">
    <property type="nucleotide sequence ID" value="NZ_BAABDC010000001.1"/>
</dbReference>
<gene>
    <name evidence="11" type="ORF">GCM10022399_11610</name>
</gene>
<comment type="caution">
    <text evidence="11">The sequence shown here is derived from an EMBL/GenBank/DDBJ whole genome shotgun (WGS) entry which is preliminary data.</text>
</comment>
<dbReference type="InterPro" id="IPR024932">
    <property type="entry name" value="ApbE"/>
</dbReference>
<evidence type="ECO:0000256" key="8">
    <source>
        <dbReference type="ARBA" id="ARBA00022842"/>
    </source>
</evidence>
<evidence type="ECO:0000256" key="10">
    <source>
        <dbReference type="ARBA" id="ARBA00048540"/>
    </source>
</evidence>
<dbReference type="Pfam" id="PF02424">
    <property type="entry name" value="ApbE"/>
    <property type="match status" value="1"/>
</dbReference>
<keyword evidence="6" id="KW-0479">Metal-binding</keyword>
<dbReference type="Proteomes" id="UP001501468">
    <property type="component" value="Unassembled WGS sequence"/>
</dbReference>
<keyword evidence="12" id="KW-1185">Reference proteome</keyword>
<reference evidence="12" key="1">
    <citation type="journal article" date="2019" name="Int. J. Syst. Evol. Microbiol.">
        <title>The Global Catalogue of Microorganisms (GCM) 10K type strain sequencing project: providing services to taxonomists for standard genome sequencing and annotation.</title>
        <authorList>
            <consortium name="The Broad Institute Genomics Platform"/>
            <consortium name="The Broad Institute Genome Sequencing Center for Infectious Disease"/>
            <person name="Wu L."/>
            <person name="Ma J."/>
        </authorList>
    </citation>
    <scope>NUCLEOTIDE SEQUENCE [LARGE SCALE GENOMIC DNA]</scope>
    <source>
        <strain evidence="12">JCM 17125</strain>
    </source>
</reference>
<organism evidence="11 12">
    <name type="scientific">Terrabacter ginsenosidimutans</name>
    <dbReference type="NCBI Taxonomy" id="490575"/>
    <lineage>
        <taxon>Bacteria</taxon>
        <taxon>Bacillati</taxon>
        <taxon>Actinomycetota</taxon>
        <taxon>Actinomycetes</taxon>
        <taxon>Micrococcales</taxon>
        <taxon>Intrasporangiaceae</taxon>
        <taxon>Terrabacter</taxon>
    </lineage>
</organism>
<dbReference type="PANTHER" id="PTHR30040:SF2">
    <property type="entry name" value="FAD:PROTEIN FMN TRANSFERASE"/>
    <property type="match status" value="1"/>
</dbReference>
<dbReference type="EMBL" id="BAABDC010000001">
    <property type="protein sequence ID" value="GAA3696819.1"/>
    <property type="molecule type" value="Genomic_DNA"/>
</dbReference>
<dbReference type="InterPro" id="IPR003374">
    <property type="entry name" value="ApbE-like_sf"/>
</dbReference>
<keyword evidence="7" id="KW-0274">FAD</keyword>
<evidence type="ECO:0000256" key="3">
    <source>
        <dbReference type="ARBA" id="ARBA00016337"/>
    </source>
</evidence>
<accession>A0ABP7CVA2</accession>
<evidence type="ECO:0000256" key="7">
    <source>
        <dbReference type="ARBA" id="ARBA00022827"/>
    </source>
</evidence>